<organism evidence="1 2">
    <name type="scientific">Tagetes erecta</name>
    <name type="common">African marigold</name>
    <dbReference type="NCBI Taxonomy" id="13708"/>
    <lineage>
        <taxon>Eukaryota</taxon>
        <taxon>Viridiplantae</taxon>
        <taxon>Streptophyta</taxon>
        <taxon>Embryophyta</taxon>
        <taxon>Tracheophyta</taxon>
        <taxon>Spermatophyta</taxon>
        <taxon>Magnoliopsida</taxon>
        <taxon>eudicotyledons</taxon>
        <taxon>Gunneridae</taxon>
        <taxon>Pentapetalae</taxon>
        <taxon>asterids</taxon>
        <taxon>campanulids</taxon>
        <taxon>Asterales</taxon>
        <taxon>Asteraceae</taxon>
        <taxon>Asteroideae</taxon>
        <taxon>Heliantheae alliance</taxon>
        <taxon>Tageteae</taxon>
        <taxon>Tagetes</taxon>
    </lineage>
</organism>
<reference evidence="1" key="1">
    <citation type="journal article" date="2023" name="bioRxiv">
        <title>Improved chromosome-level genome assembly for marigold (Tagetes erecta).</title>
        <authorList>
            <person name="Jiang F."/>
            <person name="Yuan L."/>
            <person name="Wang S."/>
            <person name="Wang H."/>
            <person name="Xu D."/>
            <person name="Wang A."/>
            <person name="Fan W."/>
        </authorList>
    </citation>
    <scope>NUCLEOTIDE SEQUENCE</scope>
    <source>
        <strain evidence="1">WSJ</strain>
        <tissue evidence="1">Leaf</tissue>
    </source>
</reference>
<evidence type="ECO:0000313" key="2">
    <source>
        <dbReference type="Proteomes" id="UP001229421"/>
    </source>
</evidence>
<gene>
    <name evidence="1" type="ORF">QVD17_11899</name>
</gene>
<dbReference type="EMBL" id="JAUHHV010000003">
    <property type="protein sequence ID" value="KAK1429684.1"/>
    <property type="molecule type" value="Genomic_DNA"/>
</dbReference>
<dbReference type="AlphaFoldDB" id="A0AAD8KW06"/>
<sequence>MANVDALISEISTAIPDATVWESEITTSMPASRVFHGFVLKYIEYFAETVFPAEFSAEVVTIDGIDAGLGGDAVNSTVKEIRSWGMAPARWTAIVDLENFACAYVYGGNVLYVEQLKVIQVDGGCIVKYKKTDTNTAVTEDEITGQKAILVQIFNAFEAAVAQDSNCHCDIKSLFTLIIRTWFH</sequence>
<dbReference type="Gene3D" id="3.30.530.20">
    <property type="match status" value="1"/>
</dbReference>
<keyword evidence="2" id="KW-1185">Reference proteome</keyword>
<proteinExistence type="predicted"/>
<comment type="caution">
    <text evidence="1">The sequence shown here is derived from an EMBL/GenBank/DDBJ whole genome shotgun (WGS) entry which is preliminary data.</text>
</comment>
<accession>A0AAD8KW06</accession>
<name>A0AAD8KW06_TARER</name>
<protein>
    <submittedName>
        <fullName evidence="1">Uncharacterized protein</fullName>
    </submittedName>
</protein>
<evidence type="ECO:0000313" key="1">
    <source>
        <dbReference type="EMBL" id="KAK1429684.1"/>
    </source>
</evidence>
<dbReference type="Proteomes" id="UP001229421">
    <property type="component" value="Unassembled WGS sequence"/>
</dbReference>
<dbReference type="InterPro" id="IPR023393">
    <property type="entry name" value="START-like_dom_sf"/>
</dbReference>